<feature type="region of interest" description="Disordered" evidence="2">
    <location>
        <begin position="27"/>
        <end position="67"/>
    </location>
</feature>
<evidence type="ECO:0000313" key="4">
    <source>
        <dbReference type="Proteomes" id="UP000001514"/>
    </source>
</evidence>
<dbReference type="PANTHER" id="PTHR28584:SF1">
    <property type="entry name" value="PROTEIN FAM228B"/>
    <property type="match status" value="1"/>
</dbReference>
<organism evidence="4">
    <name type="scientific">Selaginella moellendorffii</name>
    <name type="common">Spikemoss</name>
    <dbReference type="NCBI Taxonomy" id="88036"/>
    <lineage>
        <taxon>Eukaryota</taxon>
        <taxon>Viridiplantae</taxon>
        <taxon>Streptophyta</taxon>
        <taxon>Embryophyta</taxon>
        <taxon>Tracheophyta</taxon>
        <taxon>Lycopodiopsida</taxon>
        <taxon>Selaginellales</taxon>
        <taxon>Selaginellaceae</taxon>
        <taxon>Selaginella</taxon>
    </lineage>
</organism>
<keyword evidence="4" id="KW-1185">Reference proteome</keyword>
<dbReference type="Gramene" id="EFJ08466">
    <property type="protein sequence ID" value="EFJ08466"/>
    <property type="gene ID" value="SELMODRAFT_429009"/>
</dbReference>
<evidence type="ECO:0000313" key="3">
    <source>
        <dbReference type="EMBL" id="EFJ08466.1"/>
    </source>
</evidence>
<name>D8T4R2_SELML</name>
<dbReference type="InterPro" id="IPR040046">
    <property type="entry name" value="FAM228"/>
</dbReference>
<evidence type="ECO:0000256" key="1">
    <source>
        <dbReference type="ARBA" id="ARBA00007753"/>
    </source>
</evidence>
<protein>
    <submittedName>
        <fullName evidence="3">Uncharacterized protein</fullName>
    </submittedName>
</protein>
<proteinExistence type="inferred from homology"/>
<evidence type="ECO:0000256" key="2">
    <source>
        <dbReference type="SAM" id="MobiDB-lite"/>
    </source>
</evidence>
<dbReference type="KEGG" id="smo:SELMODRAFT_429009"/>
<comment type="similarity">
    <text evidence="1">Belongs to the FAM228 family.</text>
</comment>
<gene>
    <name evidence="3" type="ORF">SELMODRAFT_429009</name>
</gene>
<dbReference type="Proteomes" id="UP000001514">
    <property type="component" value="Unassembled WGS sequence"/>
</dbReference>
<accession>D8T4R2</accession>
<feature type="compositionally biased region" description="Basic residues" evidence="2">
    <location>
        <begin position="52"/>
        <end position="63"/>
    </location>
</feature>
<reference evidence="3 4" key="1">
    <citation type="journal article" date="2011" name="Science">
        <title>The Selaginella genome identifies genetic changes associated with the evolution of vascular plants.</title>
        <authorList>
            <person name="Banks J.A."/>
            <person name="Nishiyama T."/>
            <person name="Hasebe M."/>
            <person name="Bowman J.L."/>
            <person name="Gribskov M."/>
            <person name="dePamphilis C."/>
            <person name="Albert V.A."/>
            <person name="Aono N."/>
            <person name="Aoyama T."/>
            <person name="Ambrose B.A."/>
            <person name="Ashton N.W."/>
            <person name="Axtell M.J."/>
            <person name="Barker E."/>
            <person name="Barker M.S."/>
            <person name="Bennetzen J.L."/>
            <person name="Bonawitz N.D."/>
            <person name="Chapple C."/>
            <person name="Cheng C."/>
            <person name="Correa L.G."/>
            <person name="Dacre M."/>
            <person name="DeBarry J."/>
            <person name="Dreyer I."/>
            <person name="Elias M."/>
            <person name="Engstrom E.M."/>
            <person name="Estelle M."/>
            <person name="Feng L."/>
            <person name="Finet C."/>
            <person name="Floyd S.K."/>
            <person name="Frommer W.B."/>
            <person name="Fujita T."/>
            <person name="Gramzow L."/>
            <person name="Gutensohn M."/>
            <person name="Harholt J."/>
            <person name="Hattori M."/>
            <person name="Heyl A."/>
            <person name="Hirai T."/>
            <person name="Hiwatashi Y."/>
            <person name="Ishikawa M."/>
            <person name="Iwata M."/>
            <person name="Karol K.G."/>
            <person name="Koehler B."/>
            <person name="Kolukisaoglu U."/>
            <person name="Kubo M."/>
            <person name="Kurata T."/>
            <person name="Lalonde S."/>
            <person name="Li K."/>
            <person name="Li Y."/>
            <person name="Litt A."/>
            <person name="Lyons E."/>
            <person name="Manning G."/>
            <person name="Maruyama T."/>
            <person name="Michael T.P."/>
            <person name="Mikami K."/>
            <person name="Miyazaki S."/>
            <person name="Morinaga S."/>
            <person name="Murata T."/>
            <person name="Mueller-Roeber B."/>
            <person name="Nelson D.R."/>
            <person name="Obara M."/>
            <person name="Oguri Y."/>
            <person name="Olmstead R.G."/>
            <person name="Onodera N."/>
            <person name="Petersen B.L."/>
            <person name="Pils B."/>
            <person name="Prigge M."/>
            <person name="Rensing S.A."/>
            <person name="Riano-Pachon D.M."/>
            <person name="Roberts A.W."/>
            <person name="Sato Y."/>
            <person name="Scheller H.V."/>
            <person name="Schulz B."/>
            <person name="Schulz C."/>
            <person name="Shakirov E.V."/>
            <person name="Shibagaki N."/>
            <person name="Shinohara N."/>
            <person name="Shippen D.E."/>
            <person name="Soerensen I."/>
            <person name="Sotooka R."/>
            <person name="Sugimoto N."/>
            <person name="Sugita M."/>
            <person name="Sumikawa N."/>
            <person name="Tanurdzic M."/>
            <person name="Theissen G."/>
            <person name="Ulvskov P."/>
            <person name="Wakazuki S."/>
            <person name="Weng J.K."/>
            <person name="Willats W.W."/>
            <person name="Wipf D."/>
            <person name="Wolf P.G."/>
            <person name="Yang L."/>
            <person name="Zimmer A.D."/>
            <person name="Zhu Q."/>
            <person name="Mitros T."/>
            <person name="Hellsten U."/>
            <person name="Loque D."/>
            <person name="Otillar R."/>
            <person name="Salamov A."/>
            <person name="Schmutz J."/>
            <person name="Shapiro H."/>
            <person name="Lindquist E."/>
            <person name="Lucas S."/>
            <person name="Rokhsar D."/>
            <person name="Grigoriev I.V."/>
        </authorList>
    </citation>
    <scope>NUCLEOTIDE SEQUENCE [LARGE SCALE GENOMIC DNA]</scope>
</reference>
<dbReference type="InParanoid" id="D8T4R2"/>
<dbReference type="HOGENOM" id="CLU_639986_0_0_1"/>
<dbReference type="EMBL" id="GL377674">
    <property type="protein sequence ID" value="EFJ08466.1"/>
    <property type="molecule type" value="Genomic_DNA"/>
</dbReference>
<sequence>MAWDNWGAPPPKKRYSKKERFPVPWRKVEIPRNKERRRPASPLDDHLDQAKVKKYRKNKKKRLPHDLPVVPGEISPCKPLSYIGFFRPKLAKQADEEEEPNPQGQITMTKPDAFLDFFKPLRWIRGCPAPRSVVHAPKPPPDSKLVPRVRKKRRKYKVRGYKVRRGWYCEQVGYKLRNTPVENFLCYSPEEKELVERIKERKRRKDEIKFEKMYRSYSRGSEYKKGHILRQMGDMIELVDEKNVKKLAILYEKWRMQVFEPIQRQIEDELNGMSPDYIKDKLRWYQYQYCSIANKQMILRDFPRPDYNPFEPLEHTIKYSLKDVVDPCKHDIRKENNEKRFMGIPVSETPVTRFTLGLEHYPAYHFRGTVWGHIEADEEDGSEIVIKQPEKYYSHDLLWNQKFVGHDYVKAEFPLGRYMNPCKGVLPETQKFREKPQGLGMVWDVECQTQPKLRLYYN</sequence>
<dbReference type="eggNOG" id="ENOG502SG3R">
    <property type="taxonomic scope" value="Eukaryota"/>
</dbReference>
<dbReference type="AlphaFoldDB" id="D8T4R2"/>
<dbReference type="PANTHER" id="PTHR28584">
    <property type="entry name" value="FAMILY WITH SEQUENCE SIMILARITY 228 MEMBER A"/>
    <property type="match status" value="1"/>
</dbReference>